<dbReference type="RefSeq" id="WP_343953799.1">
    <property type="nucleotide sequence ID" value="NZ_BAAAHQ010000040.1"/>
</dbReference>
<comment type="caution">
    <text evidence="1">The sequence shown here is derived from an EMBL/GenBank/DDBJ whole genome shotgun (WGS) entry which is preliminary data.</text>
</comment>
<dbReference type="InterPro" id="IPR019646">
    <property type="entry name" value="Aminoglyc_AdlTrfase"/>
</dbReference>
<protein>
    <recommendedName>
        <fullName evidence="3">Amino acid transporter</fullName>
    </recommendedName>
</protein>
<name>A0ABP4B8K6_9ACTN</name>
<evidence type="ECO:0000313" key="1">
    <source>
        <dbReference type="EMBL" id="GAA0946969.1"/>
    </source>
</evidence>
<evidence type="ECO:0000313" key="2">
    <source>
        <dbReference type="Proteomes" id="UP001501578"/>
    </source>
</evidence>
<proteinExistence type="predicted"/>
<reference evidence="2" key="1">
    <citation type="journal article" date="2019" name="Int. J. Syst. Evol. Microbiol.">
        <title>The Global Catalogue of Microorganisms (GCM) 10K type strain sequencing project: providing services to taxonomists for standard genome sequencing and annotation.</title>
        <authorList>
            <consortium name="The Broad Institute Genomics Platform"/>
            <consortium name="The Broad Institute Genome Sequencing Center for Infectious Disease"/>
            <person name="Wu L."/>
            <person name="Ma J."/>
        </authorList>
    </citation>
    <scope>NUCLEOTIDE SEQUENCE [LARGE SCALE GENOMIC DNA]</scope>
    <source>
        <strain evidence="2">JCM 11136</strain>
    </source>
</reference>
<organism evidence="1 2">
    <name type="scientific">Nonomuraea longicatena</name>
    <dbReference type="NCBI Taxonomy" id="83682"/>
    <lineage>
        <taxon>Bacteria</taxon>
        <taxon>Bacillati</taxon>
        <taxon>Actinomycetota</taxon>
        <taxon>Actinomycetes</taxon>
        <taxon>Streptosporangiales</taxon>
        <taxon>Streptosporangiaceae</taxon>
        <taxon>Nonomuraea</taxon>
    </lineage>
</organism>
<evidence type="ECO:0008006" key="3">
    <source>
        <dbReference type="Google" id="ProtNLM"/>
    </source>
</evidence>
<sequence>MTWEHAPLPEIIALFRPLKALWWLSGGYALERAVGHAYRDHGDLDLSVRRDDHLAARAHLAGWDCHVADPPGELRPWAVGEVLPAHAHDIWVREHPGGPWRFQLMLDEIEGDEWVYRRDPAVRRPLSSLLVADDGFLRLSPEVQLLFKSVGIRPKDEVDFERVVPILTEAQLDWLVSALPSGHVWRQRLLSE</sequence>
<dbReference type="Gene3D" id="3.30.460.40">
    <property type="match status" value="1"/>
</dbReference>
<dbReference type="Pfam" id="PF10706">
    <property type="entry name" value="Aminoglyc_resit"/>
    <property type="match status" value="1"/>
</dbReference>
<keyword evidence="2" id="KW-1185">Reference proteome</keyword>
<dbReference type="EMBL" id="BAAAHQ010000040">
    <property type="protein sequence ID" value="GAA0946969.1"/>
    <property type="molecule type" value="Genomic_DNA"/>
</dbReference>
<accession>A0ABP4B8K6</accession>
<gene>
    <name evidence="1" type="ORF">GCM10009560_63100</name>
</gene>
<dbReference type="Proteomes" id="UP001501578">
    <property type="component" value="Unassembled WGS sequence"/>
</dbReference>